<proteinExistence type="predicted"/>
<comment type="caution">
    <text evidence="2">The sequence shown here is derived from an EMBL/GenBank/DDBJ whole genome shotgun (WGS) entry which is preliminary data.</text>
</comment>
<dbReference type="Proteomes" id="UP000030111">
    <property type="component" value="Unassembled WGS sequence"/>
</dbReference>
<evidence type="ECO:0000313" key="3">
    <source>
        <dbReference type="Proteomes" id="UP000030111"/>
    </source>
</evidence>
<feature type="signal peptide" evidence="1">
    <location>
        <begin position="1"/>
        <end position="18"/>
    </location>
</feature>
<evidence type="ECO:0000256" key="1">
    <source>
        <dbReference type="SAM" id="SignalP"/>
    </source>
</evidence>
<evidence type="ECO:0008006" key="4">
    <source>
        <dbReference type="Google" id="ProtNLM"/>
    </source>
</evidence>
<dbReference type="EMBL" id="JRLY01000007">
    <property type="protein sequence ID" value="KGO92930.1"/>
    <property type="molecule type" value="Genomic_DNA"/>
</dbReference>
<organism evidence="2 3">
    <name type="scientific">Flavobacterium subsaxonicum WB 4.1-42 = DSM 21790</name>
    <dbReference type="NCBI Taxonomy" id="1121898"/>
    <lineage>
        <taxon>Bacteria</taxon>
        <taxon>Pseudomonadati</taxon>
        <taxon>Bacteroidota</taxon>
        <taxon>Flavobacteriia</taxon>
        <taxon>Flavobacteriales</taxon>
        <taxon>Flavobacteriaceae</taxon>
        <taxon>Flavobacterium</taxon>
    </lineage>
</organism>
<dbReference type="STRING" id="1121898.GCA_000422725_02713"/>
<feature type="chain" id="PRO_5001992850" description="Outer membrane protein beta-barrel domain-containing protein" evidence="1">
    <location>
        <begin position="19"/>
        <end position="414"/>
    </location>
</feature>
<name>A0A0A2MXH9_9FLAO</name>
<reference evidence="2 3" key="1">
    <citation type="submission" date="2013-09" db="EMBL/GenBank/DDBJ databases">
        <authorList>
            <person name="Zeng Z."/>
            <person name="Chen C."/>
        </authorList>
    </citation>
    <scope>NUCLEOTIDE SEQUENCE [LARGE SCALE GENOMIC DNA]</scope>
    <source>
        <strain evidence="2 3">WB 4.1-42</strain>
    </source>
</reference>
<sequence length="414" mass="46622">MKKITLLFCLLLASVGFAQQSGYYVTTGGQRVDGQFMETDFLNANTLKFKSGSAGDFTLLDTKDVKEYGVGTDYKSVKYTVQIDVTDAAQGQLSANKDATWQKQTLFLNVLVEGDATLYSYTTDKGTKFFYKIESKQLEPQQLLYRQYTSGSLTSAENNKFRQQLYTDLNCNDSNKMDKFIDLDYRKAELVTLFEEYNTCKNSQNVVYKNNTGKKTHVLYSVFAGLYNGKFNIEGINPEVADDKYLSFAAGAEIAMMFPSDKFALFFRAEYESMKSELVNVYTTPYGSTITQNNFKLKGGLFNLYFGPRYYFNLNDKNRLFIDGAVVAAFPTGDLTQSTTINYDSGTTIDNVTVNKLDIGNAVYFNFAVGYTFINKFTAEVRLDTNRDFLGHVSGGSNKVISSRIGLNLRYTLN</sequence>
<keyword evidence="3" id="KW-1185">Reference proteome</keyword>
<keyword evidence="1" id="KW-0732">Signal</keyword>
<gene>
    <name evidence="2" type="ORF">Q766_09870</name>
</gene>
<dbReference type="OrthoDB" id="1349895at2"/>
<dbReference type="AlphaFoldDB" id="A0A0A2MXH9"/>
<dbReference type="RefSeq" id="WP_026993039.1">
    <property type="nucleotide sequence ID" value="NZ_JRLY01000007.1"/>
</dbReference>
<protein>
    <recommendedName>
        <fullName evidence="4">Outer membrane protein beta-barrel domain-containing protein</fullName>
    </recommendedName>
</protein>
<dbReference type="eggNOG" id="COG3468">
    <property type="taxonomic scope" value="Bacteria"/>
</dbReference>
<evidence type="ECO:0000313" key="2">
    <source>
        <dbReference type="EMBL" id="KGO92930.1"/>
    </source>
</evidence>
<accession>A0A0A2MXH9</accession>